<dbReference type="PANTHER" id="PTHR45639:SF3">
    <property type="entry name" value="HYPOXIA UP-REGULATED PROTEIN 1"/>
    <property type="match status" value="1"/>
</dbReference>
<dbReference type="Proteomes" id="UP000192501">
    <property type="component" value="Unassembled WGS sequence"/>
</dbReference>
<evidence type="ECO:0000256" key="2">
    <source>
        <dbReference type="ARBA" id="ARBA00022840"/>
    </source>
</evidence>
<keyword evidence="2" id="KW-0067">ATP-binding</keyword>
<organism evidence="5 6">
    <name type="scientific">Hepatospora eriocheir</name>
    <dbReference type="NCBI Taxonomy" id="1081669"/>
    <lineage>
        <taxon>Eukaryota</taxon>
        <taxon>Fungi</taxon>
        <taxon>Fungi incertae sedis</taxon>
        <taxon>Microsporidia</taxon>
        <taxon>Hepatosporidae</taxon>
        <taxon>Hepatospora</taxon>
    </lineage>
</organism>
<proteinExistence type="predicted"/>
<dbReference type="AlphaFoldDB" id="A0A1X0QLD7"/>
<dbReference type="Gene3D" id="3.90.640.10">
    <property type="entry name" value="Actin, Chain A, domain 4"/>
    <property type="match status" value="1"/>
</dbReference>
<dbReference type="InterPro" id="IPR013126">
    <property type="entry name" value="Hsp_70_fam"/>
</dbReference>
<dbReference type="VEuPathDB" id="MicrosporidiaDB:A0H76_2187"/>
<evidence type="ECO:0000256" key="3">
    <source>
        <dbReference type="ARBA" id="ARBA00023186"/>
    </source>
</evidence>
<dbReference type="SUPFAM" id="SSF53067">
    <property type="entry name" value="Actin-like ATPase domain"/>
    <property type="match status" value="2"/>
</dbReference>
<dbReference type="VEuPathDB" id="MicrosporidiaDB:HERIO_568"/>
<keyword evidence="3" id="KW-0143">Chaperone</keyword>
<accession>A0A1X0QLD7</accession>
<dbReference type="GO" id="GO:0140662">
    <property type="term" value="F:ATP-dependent protein folding chaperone"/>
    <property type="evidence" value="ECO:0007669"/>
    <property type="project" value="InterPro"/>
</dbReference>
<dbReference type="GO" id="GO:0030968">
    <property type="term" value="P:endoplasmic reticulum unfolded protein response"/>
    <property type="evidence" value="ECO:0007669"/>
    <property type="project" value="TreeGrafter"/>
</dbReference>
<dbReference type="GO" id="GO:0034663">
    <property type="term" value="C:endoplasmic reticulum chaperone complex"/>
    <property type="evidence" value="ECO:0007669"/>
    <property type="project" value="TreeGrafter"/>
</dbReference>
<evidence type="ECO:0000256" key="4">
    <source>
        <dbReference type="SAM" id="MobiDB-lite"/>
    </source>
</evidence>
<feature type="region of interest" description="Disordered" evidence="4">
    <location>
        <begin position="639"/>
        <end position="659"/>
    </location>
</feature>
<reference evidence="5 6" key="1">
    <citation type="journal article" date="2017" name="Environ. Microbiol.">
        <title>Decay of the glycolytic pathway and adaptation to intranuclear parasitism within Enterocytozoonidae microsporidia.</title>
        <authorList>
            <person name="Wiredu Boakye D."/>
            <person name="Jaroenlak P."/>
            <person name="Prachumwat A."/>
            <person name="Williams T.A."/>
            <person name="Bateman K.S."/>
            <person name="Itsathitphaisarn O."/>
            <person name="Sritunyalucksana K."/>
            <person name="Paszkiewicz K.H."/>
            <person name="Moore K.A."/>
            <person name="Stentiford G.D."/>
            <person name="Williams B.A."/>
        </authorList>
    </citation>
    <scope>NUCLEOTIDE SEQUENCE [LARGE SCALE GENOMIC DNA]</scope>
    <source>
        <strain evidence="6">canceri</strain>
    </source>
</reference>
<dbReference type="Gene3D" id="3.30.420.40">
    <property type="match status" value="2"/>
</dbReference>
<dbReference type="GO" id="GO:0005524">
    <property type="term" value="F:ATP binding"/>
    <property type="evidence" value="ECO:0007669"/>
    <property type="project" value="UniProtKB-KW"/>
</dbReference>
<evidence type="ECO:0000313" key="5">
    <source>
        <dbReference type="EMBL" id="ORE00592.1"/>
    </source>
</evidence>
<gene>
    <name evidence="5" type="primary">HSP7F</name>
    <name evidence="5" type="ORF">A0H76_2187</name>
</gene>
<keyword evidence="1" id="KW-0547">Nucleotide-binding</keyword>
<dbReference type="EMBL" id="LTAI01000006">
    <property type="protein sequence ID" value="ORE00592.1"/>
    <property type="molecule type" value="Genomic_DNA"/>
</dbReference>
<name>A0A1X0QLD7_9MICR</name>
<dbReference type="PANTHER" id="PTHR45639">
    <property type="entry name" value="HSC70CB, ISOFORM G-RELATED"/>
    <property type="match status" value="1"/>
</dbReference>
<comment type="caution">
    <text evidence="5">The sequence shown here is derived from an EMBL/GenBank/DDBJ whole genome shotgun (WGS) entry which is preliminary data.</text>
</comment>
<evidence type="ECO:0000256" key="1">
    <source>
        <dbReference type="ARBA" id="ARBA00022741"/>
    </source>
</evidence>
<protein>
    <submittedName>
        <fullName evidence="5">HSP7F</fullName>
    </submittedName>
</protein>
<dbReference type="InterPro" id="IPR043129">
    <property type="entry name" value="ATPase_NBD"/>
</dbReference>
<sequence>MVRLGIDIGSYKTVMYTSKNNGTIVPDDTGAREFPTVVELTLPKRKFGKKASSDNSREIEVRHRNLMSNLHDKDGRMILFMYFKYLNRVLNNTNYISGMLTIPETFGQKERIVLKSLTDSTGLKIEEFITDQTAAAANFAVYNFKKIPEYVIVDFGASKTSIGFYKVVENQLIPVSRDVINYGAVQLDNILTELIISKYNLNNSKVIRERIYQSLLSIKKGLNSLEGTNTNIYDENYKRVSINVTREEFLSKADKVLKKMQDFIDKNLKGIKAHIEVVGKNFQNEFVRALMSEYNYNIASKASEVVAIGSALFAGINSQYDMKFKFREILGSDVYLKINNSTELEQVFEKSSLIGDVKQFKLVVNDVVNISIISDKNYCLGDLVINKPDKESEMSINLVVNKFGIPEIKNIELVCDEKTSSYSDYIFNYIDQCSKEELDEINNIESKFDESENNFKKAGEIRNNFETILNSLVDWFIENFYDHPLSNEEKELIYDVSNDYFDLEATGDFEKETSAIKSARDRLEFVTKKLKAIEHVIKDELDKLREDIREFVKVNSKNTKSVLLLKGIDNKISKMVSKLKLSFDSVKDFSIISVKSFKEEIDVLKEKAKVEIEEEKERERKKEEELKIKEAENKKKEEELKIKEAENKKKDDKTEVNKD</sequence>
<evidence type="ECO:0000313" key="6">
    <source>
        <dbReference type="Proteomes" id="UP000192501"/>
    </source>
</evidence>